<name>K2LXF1_TRYCR</name>
<feature type="compositionally biased region" description="Low complexity" evidence="1">
    <location>
        <begin position="138"/>
        <end position="147"/>
    </location>
</feature>
<dbReference type="GO" id="GO:0004308">
    <property type="term" value="F:exo-alpha-sialidase activity"/>
    <property type="evidence" value="ECO:0007669"/>
    <property type="project" value="InterPro"/>
</dbReference>
<proteinExistence type="predicted"/>
<dbReference type="InterPro" id="IPR013320">
    <property type="entry name" value="ConA-like_dom_sf"/>
</dbReference>
<evidence type="ECO:0000259" key="2">
    <source>
        <dbReference type="Pfam" id="PF22925"/>
    </source>
</evidence>
<dbReference type="EMBL" id="AHKC01018405">
    <property type="protein sequence ID" value="EKF27343.1"/>
    <property type="molecule type" value="Genomic_DNA"/>
</dbReference>
<comment type="caution">
    <text evidence="3">The sequence shown here is derived from an EMBL/GenBank/DDBJ whole genome shotgun (WGS) entry which is preliminary data.</text>
</comment>
<dbReference type="Pfam" id="PF22925">
    <property type="entry name" value="TS_C"/>
    <property type="match status" value="1"/>
</dbReference>
<dbReference type="InterPro" id="IPR055239">
    <property type="entry name" value="TS_C"/>
</dbReference>
<gene>
    <name evidence="3" type="ORF">MOQ_008936</name>
</gene>
<feature type="compositionally biased region" description="Polar residues" evidence="1">
    <location>
        <begin position="165"/>
        <end position="181"/>
    </location>
</feature>
<feature type="non-terminal residue" evidence="3">
    <location>
        <position position="1"/>
    </location>
</feature>
<dbReference type="PRINTS" id="PR01803">
    <property type="entry name" value="TCSIALIDASE"/>
</dbReference>
<feature type="non-terminal residue" evidence="3">
    <location>
        <position position="240"/>
    </location>
</feature>
<evidence type="ECO:0000313" key="4">
    <source>
        <dbReference type="Proteomes" id="UP000007350"/>
    </source>
</evidence>
<reference evidence="3 4" key="1">
    <citation type="journal article" date="2012" name="BMC Genomics">
        <title>Comparative genomic analysis of human infective Trypanosoma cruzi lineages with the bat-restricted subspecies T. cruzi marinkellei.</title>
        <authorList>
            <person name="Franzen O."/>
            <person name="Talavera-Lopez C."/>
            <person name="Ochaya S."/>
            <person name="Butler C.E."/>
            <person name="Messenger L.A."/>
            <person name="Lewis M.D."/>
            <person name="Llewellyn M.S."/>
            <person name="Marinkelle C.J."/>
            <person name="Tyler K.M."/>
            <person name="Miles M.A."/>
            <person name="Andersson B."/>
        </authorList>
    </citation>
    <scope>NUCLEOTIDE SEQUENCE [LARGE SCALE GENOMIC DNA]</scope>
    <source>
        <strain evidence="3 4">B7</strain>
    </source>
</reference>
<evidence type="ECO:0000256" key="1">
    <source>
        <dbReference type="SAM" id="MobiDB-lite"/>
    </source>
</evidence>
<organism evidence="3 4">
    <name type="scientific">Trypanosoma cruzi marinkellei</name>
    <dbReference type="NCBI Taxonomy" id="85056"/>
    <lineage>
        <taxon>Eukaryota</taxon>
        <taxon>Discoba</taxon>
        <taxon>Euglenozoa</taxon>
        <taxon>Kinetoplastea</taxon>
        <taxon>Metakinetoplastina</taxon>
        <taxon>Trypanosomatida</taxon>
        <taxon>Trypanosomatidae</taxon>
        <taxon>Trypanosoma</taxon>
        <taxon>Schizotrypanum</taxon>
    </lineage>
</organism>
<feature type="region of interest" description="Disordered" evidence="1">
    <location>
        <begin position="105"/>
        <end position="240"/>
    </location>
</feature>
<evidence type="ECO:0000313" key="3">
    <source>
        <dbReference type="EMBL" id="EKF27343.1"/>
    </source>
</evidence>
<dbReference type="InterPro" id="IPR008377">
    <property type="entry name" value="Sialidase_trypan"/>
</dbReference>
<protein>
    <submittedName>
        <fullName evidence="3">Trans-sialidase, putative</fullName>
    </submittedName>
</protein>
<feature type="domain" description="Trans-sialidase C-terminal" evidence="2">
    <location>
        <begin position="2"/>
        <end position="87"/>
    </location>
</feature>
<feature type="compositionally biased region" description="Acidic residues" evidence="1">
    <location>
        <begin position="186"/>
        <end position="196"/>
    </location>
</feature>
<keyword evidence="4" id="KW-1185">Reference proteome</keyword>
<dbReference type="Proteomes" id="UP000007350">
    <property type="component" value="Unassembled WGS sequence"/>
</dbReference>
<accession>K2LXF1</accession>
<dbReference type="SUPFAM" id="SSF49899">
    <property type="entry name" value="Concanavalin A-like lectins/glucanases"/>
    <property type="match status" value="1"/>
</dbReference>
<dbReference type="AlphaFoldDB" id="K2LXF1"/>
<dbReference type="Gene3D" id="2.60.120.200">
    <property type="match status" value="1"/>
</dbReference>
<sequence>GGENSEDLSSTLEPDTNKHVVILLRNGSQGFAYVDGQRVGNAPCQLKNTNSKEISHFYIGGNGGSAGSGEGVSVTVTNVLLYNRPLDGNDIGAFSANKAFISPPVTENGQGKAIHSSHSGQPEQQGKPLGKSGADGASTTSVSSVSTPLLGEESAKQLASGPHSEGTQTVNGNSSSDGNQTVEAEAGGESEVEDEPAVPAEMRASSGEHGERAGGTNEQEEVQPQVREVNAAALSSNLGN</sequence>